<organism evidence="1 2">
    <name type="scientific">Alicyclobacillus fodiniaquatilis</name>
    <dbReference type="NCBI Taxonomy" id="1661150"/>
    <lineage>
        <taxon>Bacteria</taxon>
        <taxon>Bacillati</taxon>
        <taxon>Bacillota</taxon>
        <taxon>Bacilli</taxon>
        <taxon>Bacillales</taxon>
        <taxon>Alicyclobacillaceae</taxon>
        <taxon>Alicyclobacillus</taxon>
    </lineage>
</organism>
<gene>
    <name evidence="1" type="ORF">ACFSB2_02270</name>
</gene>
<keyword evidence="2" id="KW-1185">Reference proteome</keyword>
<sequence>MSDMWRLDDGYVAVYTEDKEVMKRISSAQMKCQVMAEYYREGVRFAVQYKVSRRNKEQVEALIGLQA</sequence>
<accession>A0ABW4JDZ3</accession>
<evidence type="ECO:0000313" key="1">
    <source>
        <dbReference type="EMBL" id="MFD1673538.1"/>
    </source>
</evidence>
<dbReference type="RefSeq" id="WP_377940972.1">
    <property type="nucleotide sequence ID" value="NZ_JBHUCX010000008.1"/>
</dbReference>
<reference evidence="2" key="1">
    <citation type="journal article" date="2019" name="Int. J. Syst. Evol. Microbiol.">
        <title>The Global Catalogue of Microorganisms (GCM) 10K type strain sequencing project: providing services to taxonomists for standard genome sequencing and annotation.</title>
        <authorList>
            <consortium name="The Broad Institute Genomics Platform"/>
            <consortium name="The Broad Institute Genome Sequencing Center for Infectious Disease"/>
            <person name="Wu L."/>
            <person name="Ma J."/>
        </authorList>
    </citation>
    <scope>NUCLEOTIDE SEQUENCE [LARGE SCALE GENOMIC DNA]</scope>
    <source>
        <strain evidence="2">CGMCC 1.12286</strain>
    </source>
</reference>
<dbReference type="EMBL" id="JBHUCX010000008">
    <property type="protein sequence ID" value="MFD1673538.1"/>
    <property type="molecule type" value="Genomic_DNA"/>
</dbReference>
<protein>
    <submittedName>
        <fullName evidence="1">Uncharacterized protein</fullName>
    </submittedName>
</protein>
<dbReference type="Proteomes" id="UP001597079">
    <property type="component" value="Unassembled WGS sequence"/>
</dbReference>
<evidence type="ECO:0000313" key="2">
    <source>
        <dbReference type="Proteomes" id="UP001597079"/>
    </source>
</evidence>
<proteinExistence type="predicted"/>
<name>A0ABW4JDZ3_9BACL</name>
<comment type="caution">
    <text evidence="1">The sequence shown here is derived from an EMBL/GenBank/DDBJ whole genome shotgun (WGS) entry which is preliminary data.</text>
</comment>